<dbReference type="AlphaFoldDB" id="A0A1P8KEK9"/>
<dbReference type="RefSeq" id="WP_029706737.1">
    <property type="nucleotide sequence ID" value="NZ_CP019239.1"/>
</dbReference>
<dbReference type="eggNOG" id="COG3572">
    <property type="taxonomic scope" value="Bacteria"/>
</dbReference>
<organism evidence="3 4">
    <name type="scientific">Rhodoferax saidenbachensis</name>
    <dbReference type="NCBI Taxonomy" id="1484693"/>
    <lineage>
        <taxon>Bacteria</taxon>
        <taxon>Pseudomonadati</taxon>
        <taxon>Pseudomonadota</taxon>
        <taxon>Betaproteobacteria</taxon>
        <taxon>Burkholderiales</taxon>
        <taxon>Comamonadaceae</taxon>
        <taxon>Rhodoferax</taxon>
    </lineage>
</organism>
<protein>
    <recommendedName>
        <fullName evidence="2">Chalcone isomerase domain-containing protein</fullName>
    </recommendedName>
</protein>
<evidence type="ECO:0000259" key="2">
    <source>
        <dbReference type="Pfam" id="PF16036"/>
    </source>
</evidence>
<evidence type="ECO:0000313" key="4">
    <source>
        <dbReference type="Proteomes" id="UP000186110"/>
    </source>
</evidence>
<dbReference type="EMBL" id="CP019239">
    <property type="protein sequence ID" value="APW44463.1"/>
    <property type="molecule type" value="Genomic_DNA"/>
</dbReference>
<gene>
    <name evidence="3" type="ORF">RS694_19360</name>
</gene>
<feature type="domain" description="Chalcone isomerase" evidence="2">
    <location>
        <begin position="52"/>
        <end position="180"/>
    </location>
</feature>
<dbReference type="Proteomes" id="UP000186110">
    <property type="component" value="Chromosome"/>
</dbReference>
<proteinExistence type="predicted"/>
<feature type="chain" id="PRO_5010358064" description="Chalcone isomerase domain-containing protein" evidence="1">
    <location>
        <begin position="26"/>
        <end position="185"/>
    </location>
</feature>
<name>A0A1P8KEK9_9BURK</name>
<feature type="signal peptide" evidence="1">
    <location>
        <begin position="1"/>
        <end position="25"/>
    </location>
</feature>
<dbReference type="InterPro" id="IPR016087">
    <property type="entry name" value="Chalcone_isomerase"/>
</dbReference>
<dbReference type="STRING" id="1484693.RS694_19360"/>
<accession>A0A1P8KEK9</accession>
<dbReference type="Pfam" id="PF16036">
    <property type="entry name" value="Chalcone_3"/>
    <property type="match status" value="1"/>
</dbReference>
<dbReference type="KEGG" id="rsb:RS694_19360"/>
<keyword evidence="1" id="KW-0732">Signal</keyword>
<reference evidence="3 4" key="1">
    <citation type="submission" date="2017-01" db="EMBL/GenBank/DDBJ databases">
        <authorList>
            <person name="Mah S.A."/>
            <person name="Swanson W.J."/>
            <person name="Moy G.W."/>
            <person name="Vacquier V.D."/>
        </authorList>
    </citation>
    <scope>NUCLEOTIDE SEQUENCE [LARGE SCALE GENOMIC DNA]</scope>
    <source>
        <strain evidence="3 4">DSM 22694</strain>
    </source>
</reference>
<evidence type="ECO:0000256" key="1">
    <source>
        <dbReference type="SAM" id="SignalP"/>
    </source>
</evidence>
<evidence type="ECO:0000313" key="3">
    <source>
        <dbReference type="EMBL" id="APW44463.1"/>
    </source>
</evidence>
<sequence length="185" mass="20134">MPTRRTILQLPLLAWAALGALGVRAQSATPPEISTELPTALAAGSSRMRFFGLSIYDAKLWVTPGFKAATYAQHPLALELTYLRALSGKAIAERSLTEMRRAGPLPAATEARWLAAMQAAFPDVKEGDRITGVHLPAVGARFYVNRQLRSTITDAEFSRLFFGIWLSDATSEPRLRQELLAGVPG</sequence>
<keyword evidence="4" id="KW-1185">Reference proteome</keyword>